<dbReference type="EMBL" id="GBRH01203139">
    <property type="protein sequence ID" value="JAD94756.1"/>
    <property type="molecule type" value="Transcribed_RNA"/>
</dbReference>
<protein>
    <submittedName>
        <fullName evidence="1">Uncharacterized protein</fullName>
    </submittedName>
</protein>
<reference evidence="1" key="2">
    <citation type="journal article" date="2015" name="Data Brief">
        <title>Shoot transcriptome of the giant reed, Arundo donax.</title>
        <authorList>
            <person name="Barrero R.A."/>
            <person name="Guerrero F.D."/>
            <person name="Moolhuijzen P."/>
            <person name="Goolsby J.A."/>
            <person name="Tidwell J."/>
            <person name="Bellgard S.E."/>
            <person name="Bellgard M.I."/>
        </authorList>
    </citation>
    <scope>NUCLEOTIDE SEQUENCE</scope>
    <source>
        <tissue evidence="1">Shoot tissue taken approximately 20 cm above the soil surface</tissue>
    </source>
</reference>
<name>A0A0A9E3V6_ARUDO</name>
<organism evidence="1">
    <name type="scientific">Arundo donax</name>
    <name type="common">Giant reed</name>
    <name type="synonym">Donax arundinaceus</name>
    <dbReference type="NCBI Taxonomy" id="35708"/>
    <lineage>
        <taxon>Eukaryota</taxon>
        <taxon>Viridiplantae</taxon>
        <taxon>Streptophyta</taxon>
        <taxon>Embryophyta</taxon>
        <taxon>Tracheophyta</taxon>
        <taxon>Spermatophyta</taxon>
        <taxon>Magnoliopsida</taxon>
        <taxon>Liliopsida</taxon>
        <taxon>Poales</taxon>
        <taxon>Poaceae</taxon>
        <taxon>PACMAD clade</taxon>
        <taxon>Arundinoideae</taxon>
        <taxon>Arundineae</taxon>
        <taxon>Arundo</taxon>
    </lineage>
</organism>
<sequence length="12" mass="1475">MISRRDLGRHSF</sequence>
<reference evidence="1" key="1">
    <citation type="submission" date="2014-09" db="EMBL/GenBank/DDBJ databases">
        <authorList>
            <person name="Magalhaes I.L.F."/>
            <person name="Oliveira U."/>
            <person name="Santos F.R."/>
            <person name="Vidigal T.H.D.A."/>
            <person name="Brescovit A.D."/>
            <person name="Santos A.J."/>
        </authorList>
    </citation>
    <scope>NUCLEOTIDE SEQUENCE</scope>
    <source>
        <tissue evidence="1">Shoot tissue taken approximately 20 cm above the soil surface</tissue>
    </source>
</reference>
<evidence type="ECO:0000313" key="1">
    <source>
        <dbReference type="EMBL" id="JAD94756.1"/>
    </source>
</evidence>
<accession>A0A0A9E3V6</accession>
<proteinExistence type="predicted"/>